<dbReference type="Proteomes" id="UP000195105">
    <property type="component" value="Unassembled WGS sequence"/>
</dbReference>
<name>A0A243RJW3_9ACTN</name>
<comment type="caution">
    <text evidence="1">The sequence shown here is derived from an EMBL/GenBank/DDBJ whole genome shotgun (WGS) entry which is preliminary data.</text>
</comment>
<accession>A0A243RJW3</accession>
<dbReference type="RefSeq" id="WP_086604614.1">
    <property type="nucleotide sequence ID" value="NZ_NGFN01000307.1"/>
</dbReference>
<protein>
    <submittedName>
        <fullName evidence="1">Uncharacterized protein</fullName>
    </submittedName>
</protein>
<reference evidence="1 2" key="1">
    <citation type="submission" date="2017-05" db="EMBL/GenBank/DDBJ databases">
        <title>Biotechnological potential of actinobacteria isolated from South African environments.</title>
        <authorList>
            <person name="Le Roes-Hill M."/>
            <person name="Prins A."/>
            <person name="Durrell K.A."/>
        </authorList>
    </citation>
    <scope>NUCLEOTIDE SEQUENCE [LARGE SCALE GENOMIC DNA]</scope>
    <source>
        <strain evidence="1 2">HMC13</strain>
    </source>
</reference>
<evidence type="ECO:0000313" key="1">
    <source>
        <dbReference type="EMBL" id="OUC95183.1"/>
    </source>
</evidence>
<organism evidence="1 2">
    <name type="scientific">Streptomyces swartbergensis</name>
    <dbReference type="NCBI Taxonomy" id="487165"/>
    <lineage>
        <taxon>Bacteria</taxon>
        <taxon>Bacillati</taxon>
        <taxon>Actinomycetota</taxon>
        <taxon>Actinomycetes</taxon>
        <taxon>Kitasatosporales</taxon>
        <taxon>Streptomycetaceae</taxon>
        <taxon>Streptomyces</taxon>
    </lineage>
</organism>
<proteinExistence type="predicted"/>
<keyword evidence="2" id="KW-1185">Reference proteome</keyword>
<dbReference type="EMBL" id="NGFN01000307">
    <property type="protein sequence ID" value="OUC95183.1"/>
    <property type="molecule type" value="Genomic_DNA"/>
</dbReference>
<sequence>MVVAGQPFVPRAGALRAALDRLASVERSVPELSFPTTAVDASGEPVEAPRDGPFLGARGVCRRTPLVAGTAGGGAARVSRSGTGAWLVAVLLGVGVLGGAGGCLGPVATGRLDGGGGATESMVLVLRVGTALPAPLICRVAGALFLTPEAWFLPREGTLAVRSLLRRDARLAATVTPLVLTLSPSPAPCSACR</sequence>
<dbReference type="AlphaFoldDB" id="A0A243RJW3"/>
<gene>
    <name evidence="1" type="ORF">CA983_33810</name>
</gene>
<evidence type="ECO:0000313" key="2">
    <source>
        <dbReference type="Proteomes" id="UP000195105"/>
    </source>
</evidence>